<protein>
    <submittedName>
        <fullName evidence="1">Uncharacterized protein</fullName>
    </submittedName>
</protein>
<evidence type="ECO:0000313" key="1">
    <source>
        <dbReference type="EMBL" id="MZP31350.1"/>
    </source>
</evidence>
<reference evidence="1 2" key="1">
    <citation type="submission" date="2020-01" db="EMBL/GenBank/DDBJ databases">
        <title>Whole-genome sequence of Heliobacterium undosum DSM 13378.</title>
        <authorList>
            <person name="Kyndt J.A."/>
            <person name="Meyer T.E."/>
        </authorList>
    </citation>
    <scope>NUCLEOTIDE SEQUENCE [LARGE SCALE GENOMIC DNA]</scope>
    <source>
        <strain evidence="1 2">DSM 13378</strain>
    </source>
</reference>
<name>A0A845L9P4_9FIRM</name>
<dbReference type="AlphaFoldDB" id="A0A845L9P4"/>
<keyword evidence="2" id="KW-1185">Reference proteome</keyword>
<organism evidence="1 2">
    <name type="scientific">Heliomicrobium undosum</name>
    <dbReference type="NCBI Taxonomy" id="121734"/>
    <lineage>
        <taxon>Bacteria</taxon>
        <taxon>Bacillati</taxon>
        <taxon>Bacillota</taxon>
        <taxon>Clostridia</taxon>
        <taxon>Eubacteriales</taxon>
        <taxon>Heliobacteriaceae</taxon>
        <taxon>Heliomicrobium</taxon>
    </lineage>
</organism>
<gene>
    <name evidence="1" type="ORF">GTO91_16745</name>
</gene>
<accession>A0A845L9P4</accession>
<dbReference type="EMBL" id="WXEY01000034">
    <property type="protein sequence ID" value="MZP31350.1"/>
    <property type="molecule type" value="Genomic_DNA"/>
</dbReference>
<proteinExistence type="predicted"/>
<evidence type="ECO:0000313" key="2">
    <source>
        <dbReference type="Proteomes" id="UP000463470"/>
    </source>
</evidence>
<dbReference type="RefSeq" id="WP_161259867.1">
    <property type="nucleotide sequence ID" value="NZ_WXEY01000034.1"/>
</dbReference>
<comment type="caution">
    <text evidence="1">The sequence shown here is derived from an EMBL/GenBank/DDBJ whole genome shotgun (WGS) entry which is preliminary data.</text>
</comment>
<sequence length="225" mass="27036">MDEKLIQIITELNSIRKHQERIESLILELIGNNNTINSINRYNHTNRINLSPSIPIFDSPNNFIAFDSNLPKQAIFEDKFNICISKISKIDFTNYTIQQVRFFVLKYKKKEKYRAVVQRYDYKYFDYNKEDDFINKIYEKFLADKTLKPSYQSIYSWSDPELGSVLNQVFNYYPNWIRLINRPLGLYGLVKYLERQSFEPSYVLDYFLKHTKEITEDVFSELYNS</sequence>
<dbReference type="Proteomes" id="UP000463470">
    <property type="component" value="Unassembled WGS sequence"/>
</dbReference>